<name>A0ACC2KFL7_PERAE</name>
<organism evidence="1 2">
    <name type="scientific">Persea americana</name>
    <name type="common">Avocado</name>
    <dbReference type="NCBI Taxonomy" id="3435"/>
    <lineage>
        <taxon>Eukaryota</taxon>
        <taxon>Viridiplantae</taxon>
        <taxon>Streptophyta</taxon>
        <taxon>Embryophyta</taxon>
        <taxon>Tracheophyta</taxon>
        <taxon>Spermatophyta</taxon>
        <taxon>Magnoliopsida</taxon>
        <taxon>Magnoliidae</taxon>
        <taxon>Laurales</taxon>
        <taxon>Lauraceae</taxon>
        <taxon>Persea</taxon>
    </lineage>
</organism>
<keyword evidence="2" id="KW-1185">Reference proteome</keyword>
<evidence type="ECO:0000313" key="1">
    <source>
        <dbReference type="EMBL" id="KAJ8619947.1"/>
    </source>
</evidence>
<protein>
    <submittedName>
        <fullName evidence="1">Uncharacterized protein</fullName>
    </submittedName>
</protein>
<comment type="caution">
    <text evidence="1">The sequence shown here is derived from an EMBL/GenBank/DDBJ whole genome shotgun (WGS) entry which is preliminary data.</text>
</comment>
<reference evidence="1 2" key="1">
    <citation type="journal article" date="2022" name="Hortic Res">
        <title>A haplotype resolved chromosomal level avocado genome allows analysis of novel avocado genes.</title>
        <authorList>
            <person name="Nath O."/>
            <person name="Fletcher S.J."/>
            <person name="Hayward A."/>
            <person name="Shaw L.M."/>
            <person name="Masouleh A.K."/>
            <person name="Furtado A."/>
            <person name="Henry R.J."/>
            <person name="Mitter N."/>
        </authorList>
    </citation>
    <scope>NUCLEOTIDE SEQUENCE [LARGE SCALE GENOMIC DNA]</scope>
    <source>
        <strain evidence="2">cv. Hass</strain>
    </source>
</reference>
<accession>A0ACC2KFL7</accession>
<sequence length="164" mass="18050">MTPFGVGLSSASRRLKGVVFDDNGPPRGPSSSTIGQNQGLVLKNKLRALVVDDNRITRSAHTTLLRNLGVETLEVENGRRAIDICLDGKDFDIIIMEMKVPVLDGHLATRLIRAMGIPTKILGVHANSRRRETFMAAGIDAFYVKPISHIDLIPIIREIDNDKI</sequence>
<evidence type="ECO:0000313" key="2">
    <source>
        <dbReference type="Proteomes" id="UP001234297"/>
    </source>
</evidence>
<gene>
    <name evidence="1" type="ORF">MRB53_028476</name>
</gene>
<dbReference type="Proteomes" id="UP001234297">
    <property type="component" value="Chromosome 9"/>
</dbReference>
<dbReference type="EMBL" id="CM056817">
    <property type="protein sequence ID" value="KAJ8619947.1"/>
    <property type="molecule type" value="Genomic_DNA"/>
</dbReference>
<proteinExistence type="predicted"/>